<dbReference type="InterPro" id="IPR026480">
    <property type="entry name" value="RMT2_dom"/>
</dbReference>
<dbReference type="Gene3D" id="1.25.40.20">
    <property type="entry name" value="Ankyrin repeat-containing domain"/>
    <property type="match status" value="1"/>
</dbReference>
<dbReference type="PROSITE" id="PS51559">
    <property type="entry name" value="SAM_RMT2"/>
    <property type="match status" value="1"/>
</dbReference>
<keyword evidence="2 6" id="KW-0808">Transferase</keyword>
<feature type="repeat" description="ANK" evidence="4">
    <location>
        <begin position="53"/>
        <end position="85"/>
    </location>
</feature>
<dbReference type="InterPro" id="IPR051038">
    <property type="entry name" value="RMT2/GAMT_Mtase"/>
</dbReference>
<dbReference type="GO" id="GO:0005634">
    <property type="term" value="C:nucleus"/>
    <property type="evidence" value="ECO:0007669"/>
    <property type="project" value="TreeGrafter"/>
</dbReference>
<dbReference type="Proteomes" id="UP000030653">
    <property type="component" value="Unassembled WGS sequence"/>
</dbReference>
<keyword evidence="4" id="KW-0040">ANK repeat</keyword>
<evidence type="ECO:0000313" key="7">
    <source>
        <dbReference type="Proteomes" id="UP000030653"/>
    </source>
</evidence>
<keyword evidence="7" id="KW-1185">Reference proteome</keyword>
<dbReference type="PANTHER" id="PTHR32379">
    <property type="entry name" value="GUANIDINOACETATE N-METHYLTRANSFERASE"/>
    <property type="match status" value="1"/>
</dbReference>
<evidence type="ECO:0000313" key="6">
    <source>
        <dbReference type="EMBL" id="EJU02680.1"/>
    </source>
</evidence>
<dbReference type="InterPro" id="IPR036770">
    <property type="entry name" value="Ankyrin_rpt-contain_sf"/>
</dbReference>
<protein>
    <submittedName>
        <fullName evidence="6">S-adenosyl-L-methionine-dependent methyltransferase</fullName>
    </submittedName>
</protein>
<feature type="domain" description="RMT2" evidence="5">
    <location>
        <begin position="131"/>
        <end position="374"/>
    </location>
</feature>
<evidence type="ECO:0000256" key="4">
    <source>
        <dbReference type="PROSITE-ProRule" id="PRU00023"/>
    </source>
</evidence>
<keyword evidence="3" id="KW-0949">S-adenosyl-L-methionine</keyword>
<evidence type="ECO:0000256" key="1">
    <source>
        <dbReference type="ARBA" id="ARBA00022603"/>
    </source>
</evidence>
<accession>M5G391</accession>
<evidence type="ECO:0000259" key="5">
    <source>
        <dbReference type="PROSITE" id="PS51559"/>
    </source>
</evidence>
<reference evidence="6 7" key="1">
    <citation type="journal article" date="2012" name="Science">
        <title>The Paleozoic origin of enzymatic lignin decomposition reconstructed from 31 fungal genomes.</title>
        <authorList>
            <person name="Floudas D."/>
            <person name="Binder M."/>
            <person name="Riley R."/>
            <person name="Barry K."/>
            <person name="Blanchette R.A."/>
            <person name="Henrissat B."/>
            <person name="Martinez A.T."/>
            <person name="Otillar R."/>
            <person name="Spatafora J.W."/>
            <person name="Yadav J.S."/>
            <person name="Aerts A."/>
            <person name="Benoit I."/>
            <person name="Boyd A."/>
            <person name="Carlson A."/>
            <person name="Copeland A."/>
            <person name="Coutinho P.M."/>
            <person name="de Vries R.P."/>
            <person name="Ferreira P."/>
            <person name="Findley K."/>
            <person name="Foster B."/>
            <person name="Gaskell J."/>
            <person name="Glotzer D."/>
            <person name="Gorecki P."/>
            <person name="Heitman J."/>
            <person name="Hesse C."/>
            <person name="Hori C."/>
            <person name="Igarashi K."/>
            <person name="Jurgens J.A."/>
            <person name="Kallen N."/>
            <person name="Kersten P."/>
            <person name="Kohler A."/>
            <person name="Kuees U."/>
            <person name="Kumar T.K.A."/>
            <person name="Kuo A."/>
            <person name="LaButti K."/>
            <person name="Larrondo L.F."/>
            <person name="Lindquist E."/>
            <person name="Ling A."/>
            <person name="Lombard V."/>
            <person name="Lucas S."/>
            <person name="Lundell T."/>
            <person name="Martin R."/>
            <person name="McLaughlin D.J."/>
            <person name="Morgenstern I."/>
            <person name="Morin E."/>
            <person name="Murat C."/>
            <person name="Nagy L.G."/>
            <person name="Nolan M."/>
            <person name="Ohm R.A."/>
            <person name="Patyshakuliyeva A."/>
            <person name="Rokas A."/>
            <person name="Ruiz-Duenas F.J."/>
            <person name="Sabat G."/>
            <person name="Salamov A."/>
            <person name="Samejima M."/>
            <person name="Schmutz J."/>
            <person name="Slot J.C."/>
            <person name="St John F."/>
            <person name="Stenlid J."/>
            <person name="Sun H."/>
            <person name="Sun S."/>
            <person name="Syed K."/>
            <person name="Tsang A."/>
            <person name="Wiebenga A."/>
            <person name="Young D."/>
            <person name="Pisabarro A."/>
            <person name="Eastwood D.C."/>
            <person name="Martin F."/>
            <person name="Cullen D."/>
            <person name="Grigoriev I.V."/>
            <person name="Hibbett D.S."/>
        </authorList>
    </citation>
    <scope>NUCLEOTIDE SEQUENCE [LARGE SCALE GENOMIC DNA]</scope>
    <source>
        <strain evidence="6 7">DJM-731 SS1</strain>
    </source>
</reference>
<evidence type="ECO:0000256" key="3">
    <source>
        <dbReference type="ARBA" id="ARBA00022691"/>
    </source>
</evidence>
<dbReference type="OrthoDB" id="19014at2759"/>
<dbReference type="GO" id="GO:0019702">
    <property type="term" value="F:protein arginine N5-methyltransferase activity"/>
    <property type="evidence" value="ECO:0007669"/>
    <property type="project" value="TreeGrafter"/>
</dbReference>
<dbReference type="OMA" id="YWVVDNY"/>
<dbReference type="GeneID" id="63692679"/>
<dbReference type="GO" id="GO:0005737">
    <property type="term" value="C:cytoplasm"/>
    <property type="evidence" value="ECO:0007669"/>
    <property type="project" value="TreeGrafter"/>
</dbReference>
<dbReference type="PROSITE" id="PS50088">
    <property type="entry name" value="ANK_REPEAT"/>
    <property type="match status" value="1"/>
</dbReference>
<dbReference type="AlphaFoldDB" id="M5G391"/>
<dbReference type="SUPFAM" id="SSF53335">
    <property type="entry name" value="S-adenosyl-L-methionine-dependent methyltransferases"/>
    <property type="match status" value="1"/>
</dbReference>
<keyword evidence="1 6" id="KW-0489">Methyltransferase</keyword>
<dbReference type="HOGENOM" id="CLU_033831_1_0_1"/>
<dbReference type="PANTHER" id="PTHR32379:SF1">
    <property type="entry name" value="GUANIDINOACETATE N-METHYLTRANSFERASE"/>
    <property type="match status" value="1"/>
</dbReference>
<evidence type="ECO:0000256" key="2">
    <source>
        <dbReference type="ARBA" id="ARBA00022679"/>
    </source>
</evidence>
<name>M5G391_DACPD</name>
<dbReference type="CDD" id="cd02440">
    <property type="entry name" value="AdoMet_MTases"/>
    <property type="match status" value="1"/>
</dbReference>
<organism evidence="6 7">
    <name type="scientific">Dacryopinax primogenitus (strain DJM 731)</name>
    <name type="common">Brown rot fungus</name>
    <dbReference type="NCBI Taxonomy" id="1858805"/>
    <lineage>
        <taxon>Eukaryota</taxon>
        <taxon>Fungi</taxon>
        <taxon>Dikarya</taxon>
        <taxon>Basidiomycota</taxon>
        <taxon>Agaricomycotina</taxon>
        <taxon>Dacrymycetes</taxon>
        <taxon>Dacrymycetales</taxon>
        <taxon>Dacrymycetaceae</taxon>
        <taxon>Dacryopinax</taxon>
    </lineage>
</organism>
<dbReference type="RefSeq" id="XP_040629574.1">
    <property type="nucleotide sequence ID" value="XM_040777617.1"/>
</dbReference>
<dbReference type="GO" id="GO:0032259">
    <property type="term" value="P:methylation"/>
    <property type="evidence" value="ECO:0007669"/>
    <property type="project" value="UniProtKB-KW"/>
</dbReference>
<dbReference type="InterPro" id="IPR029063">
    <property type="entry name" value="SAM-dependent_MTases_sf"/>
</dbReference>
<sequence length="374" mass="41287">MASQHDANDDDALPPELITTFNELKSSLLSHSLPSTLTALKAGAPAWYQDPESGWGALHYAAEWGDEAAVKAVLDAGGVWNALDNLGNTAADIAISRNEQGVYELIRDAGLRSELLLHLLAQHSALTVADPTPAANIDSFLSSHLVFHTDGDGQEVCSVYVPSSEEGEEKQVEVGVMMAWERVIMQETVDLLSSSLLGGGKDLRVLNVGFGLGIIDTLFQSLSPVKHTIIEPHPDVLAHMEKTGWANKPGVEIRRGKWQDVLLQGEGEGEKWDIVYFDTFSEHYSDLRQFFALLPKILSGPRARFSFFNGLGATNAVFYDVASRLAEIHLLKLGLSTHWVQVWVKADVLEAWYDSRQYFKLEWYKLPICSLRAA</sequence>
<proteinExistence type="predicted"/>
<dbReference type="SUPFAM" id="SSF48403">
    <property type="entry name" value="Ankyrin repeat"/>
    <property type="match status" value="1"/>
</dbReference>
<dbReference type="EMBL" id="JH795861">
    <property type="protein sequence ID" value="EJU02680.1"/>
    <property type="molecule type" value="Genomic_DNA"/>
</dbReference>
<dbReference type="STRING" id="1858805.M5G391"/>
<dbReference type="Gene3D" id="3.40.50.150">
    <property type="entry name" value="Vaccinia Virus protein VP39"/>
    <property type="match status" value="1"/>
</dbReference>
<dbReference type="InterPro" id="IPR002110">
    <property type="entry name" value="Ankyrin_rpt"/>
</dbReference>
<gene>
    <name evidence="6" type="ORF">DACRYDRAFT_99735</name>
</gene>